<feature type="transmembrane region" description="Helical" evidence="5">
    <location>
        <begin position="45"/>
        <end position="67"/>
    </location>
</feature>
<dbReference type="STRING" id="45351.A7S3U1"/>
<evidence type="ECO:0000256" key="2">
    <source>
        <dbReference type="ARBA" id="ARBA00022692"/>
    </source>
</evidence>
<protein>
    <submittedName>
        <fullName evidence="6">Uncharacterized protein</fullName>
    </submittedName>
</protein>
<keyword evidence="3 5" id="KW-1133">Transmembrane helix</keyword>
<proteinExistence type="predicted"/>
<dbReference type="Proteomes" id="UP000001593">
    <property type="component" value="Unassembled WGS sequence"/>
</dbReference>
<keyword evidence="7" id="KW-1185">Reference proteome</keyword>
<accession>A7S3U1</accession>
<dbReference type="Pfam" id="PF13520">
    <property type="entry name" value="AA_permease_2"/>
    <property type="match status" value="1"/>
</dbReference>
<evidence type="ECO:0000313" key="7">
    <source>
        <dbReference type="Proteomes" id="UP000001593"/>
    </source>
</evidence>
<evidence type="ECO:0000256" key="5">
    <source>
        <dbReference type="SAM" id="Phobius"/>
    </source>
</evidence>
<dbReference type="FunFam" id="1.20.1740.10:FF:000092">
    <property type="entry name" value="Putative L-type amino acid transporter 1-like protein MLAS"/>
    <property type="match status" value="1"/>
</dbReference>
<evidence type="ECO:0000256" key="3">
    <source>
        <dbReference type="ARBA" id="ARBA00022989"/>
    </source>
</evidence>
<dbReference type="PhylomeDB" id="A7S3U1"/>
<name>A7S3U1_NEMVE</name>
<dbReference type="Gene3D" id="1.20.1740.10">
    <property type="entry name" value="Amino acid/polyamine transporter I"/>
    <property type="match status" value="1"/>
</dbReference>
<organism evidence="6 7">
    <name type="scientific">Nematostella vectensis</name>
    <name type="common">Starlet sea anemone</name>
    <dbReference type="NCBI Taxonomy" id="45351"/>
    <lineage>
        <taxon>Eukaryota</taxon>
        <taxon>Metazoa</taxon>
        <taxon>Cnidaria</taxon>
        <taxon>Anthozoa</taxon>
        <taxon>Hexacorallia</taxon>
        <taxon>Actiniaria</taxon>
        <taxon>Edwardsiidae</taxon>
        <taxon>Nematostella</taxon>
    </lineage>
</organism>
<dbReference type="InterPro" id="IPR002293">
    <property type="entry name" value="AA/rel_permease1"/>
</dbReference>
<sequence length="127" mass="13660">DENNPKVNLKKEVGVVSGMSIIVGTMIGSGIFASPRWVMMFSGSLGFTLVVWVLCGLLSLLGALCYIELGLAVPKSGAEYAYLGEGFGALASFLFSWTQVLVYRPASFAIILLTFAYYVMEPIFPGC</sequence>
<dbReference type="GO" id="GO:0016020">
    <property type="term" value="C:membrane"/>
    <property type="evidence" value="ECO:0007669"/>
    <property type="project" value="UniProtKB-SubCell"/>
</dbReference>
<evidence type="ECO:0000313" key="6">
    <source>
        <dbReference type="EMBL" id="EDO41595.1"/>
    </source>
</evidence>
<dbReference type="eggNOG" id="KOG1287">
    <property type="taxonomic scope" value="Eukaryota"/>
</dbReference>
<dbReference type="PANTHER" id="PTHR11785">
    <property type="entry name" value="AMINO ACID TRANSPORTER"/>
    <property type="match status" value="1"/>
</dbReference>
<dbReference type="PANTHER" id="PTHR11785:SF512">
    <property type="entry name" value="SOBREMESA, ISOFORM B"/>
    <property type="match status" value="1"/>
</dbReference>
<dbReference type="OMA" id="ACECKYF"/>
<dbReference type="InParanoid" id="A7S3U1"/>
<comment type="subcellular location">
    <subcellularLocation>
        <location evidence="1">Membrane</location>
        <topology evidence="1">Multi-pass membrane protein</topology>
    </subcellularLocation>
</comment>
<feature type="non-terminal residue" evidence="6">
    <location>
        <position position="127"/>
    </location>
</feature>
<feature type="non-terminal residue" evidence="6">
    <location>
        <position position="1"/>
    </location>
</feature>
<dbReference type="EMBL" id="DS469575">
    <property type="protein sequence ID" value="EDO41595.1"/>
    <property type="molecule type" value="Genomic_DNA"/>
</dbReference>
<dbReference type="GO" id="GO:0022857">
    <property type="term" value="F:transmembrane transporter activity"/>
    <property type="evidence" value="ECO:0007669"/>
    <property type="project" value="InterPro"/>
</dbReference>
<feature type="transmembrane region" description="Helical" evidence="5">
    <location>
        <begin position="103"/>
        <end position="120"/>
    </location>
</feature>
<reference evidence="6 7" key="1">
    <citation type="journal article" date="2007" name="Science">
        <title>Sea anemone genome reveals ancestral eumetazoan gene repertoire and genomic organization.</title>
        <authorList>
            <person name="Putnam N.H."/>
            <person name="Srivastava M."/>
            <person name="Hellsten U."/>
            <person name="Dirks B."/>
            <person name="Chapman J."/>
            <person name="Salamov A."/>
            <person name="Terry A."/>
            <person name="Shapiro H."/>
            <person name="Lindquist E."/>
            <person name="Kapitonov V.V."/>
            <person name="Jurka J."/>
            <person name="Genikhovich G."/>
            <person name="Grigoriev I.V."/>
            <person name="Lucas S.M."/>
            <person name="Steele R.E."/>
            <person name="Finnerty J.R."/>
            <person name="Technau U."/>
            <person name="Martindale M.Q."/>
            <person name="Rokhsar D.S."/>
        </authorList>
    </citation>
    <scope>NUCLEOTIDE SEQUENCE [LARGE SCALE GENOMIC DNA]</scope>
    <source>
        <strain evidence="7">CH2 X CH6</strain>
    </source>
</reference>
<gene>
    <name evidence="6" type="ORF">NEMVEDRAFT_v1g103727</name>
</gene>
<feature type="transmembrane region" description="Helical" evidence="5">
    <location>
        <begin position="79"/>
        <end position="97"/>
    </location>
</feature>
<feature type="transmembrane region" description="Helical" evidence="5">
    <location>
        <begin position="12"/>
        <end position="33"/>
    </location>
</feature>
<evidence type="ECO:0000256" key="1">
    <source>
        <dbReference type="ARBA" id="ARBA00004141"/>
    </source>
</evidence>
<keyword evidence="2 5" id="KW-0812">Transmembrane</keyword>
<keyword evidence="4 5" id="KW-0472">Membrane</keyword>
<dbReference type="InterPro" id="IPR050598">
    <property type="entry name" value="AminoAcid_Transporter"/>
</dbReference>
<dbReference type="AlphaFoldDB" id="A7S3U1"/>
<dbReference type="HOGENOM" id="CLU_007946_14_1_1"/>
<evidence type="ECO:0000256" key="4">
    <source>
        <dbReference type="ARBA" id="ARBA00023136"/>
    </source>
</evidence>